<comment type="similarity">
    <text evidence="2">Belongs to the IL-17 family.</text>
</comment>
<feature type="signal peptide" evidence="11">
    <location>
        <begin position="1"/>
        <end position="28"/>
    </location>
</feature>
<dbReference type="Proteomes" id="UP000515126">
    <property type="component" value="Chromosome 1"/>
</dbReference>
<evidence type="ECO:0000313" key="12">
    <source>
        <dbReference type="Proteomes" id="UP000515126"/>
    </source>
</evidence>
<dbReference type="GO" id="GO:0017015">
    <property type="term" value="P:regulation of transforming growth factor beta receptor signaling pathway"/>
    <property type="evidence" value="ECO:0007669"/>
    <property type="project" value="Ensembl"/>
</dbReference>
<dbReference type="GO" id="GO:0002250">
    <property type="term" value="P:adaptive immune response"/>
    <property type="evidence" value="ECO:0007669"/>
    <property type="project" value="UniProtKB-KW"/>
</dbReference>
<dbReference type="GO" id="GO:0032645">
    <property type="term" value="P:regulation of granulocyte macrophage colony-stimulating factor production"/>
    <property type="evidence" value="ECO:0007669"/>
    <property type="project" value="Ensembl"/>
</dbReference>
<organism evidence="12 13">
    <name type="scientific">Mus caroli</name>
    <name type="common">Ryukyu mouse</name>
    <name type="synonym">Ricefield mouse</name>
    <dbReference type="NCBI Taxonomy" id="10089"/>
    <lineage>
        <taxon>Eukaryota</taxon>
        <taxon>Metazoa</taxon>
        <taxon>Chordata</taxon>
        <taxon>Craniata</taxon>
        <taxon>Vertebrata</taxon>
        <taxon>Euteleostomi</taxon>
        <taxon>Mammalia</taxon>
        <taxon>Eutheria</taxon>
        <taxon>Euarchontoglires</taxon>
        <taxon>Glires</taxon>
        <taxon>Rodentia</taxon>
        <taxon>Myomorpha</taxon>
        <taxon>Muroidea</taxon>
        <taxon>Muridae</taxon>
        <taxon>Murinae</taxon>
        <taxon>Mus</taxon>
        <taxon>Mus</taxon>
    </lineage>
</organism>
<evidence type="ECO:0000256" key="11">
    <source>
        <dbReference type="SAM" id="SignalP"/>
    </source>
</evidence>
<sequence length="161" mass="17861">MKGICETAMVKSLLLLMLGLAILREVAARKNPKAGVPALQKAGNCPPLEDNSVRVDIRIFNQNQGISAPREFQNRSSSPWDYNITRDPHRFPSEIAEAQCRHLGCINAQGQEDSTMNSIAIQQEILVLRREPQGCSNSFRLEKMLLKVGCTCVKPIVHHAA</sequence>
<dbReference type="GO" id="GO:0005615">
    <property type="term" value="C:extracellular space"/>
    <property type="evidence" value="ECO:0007669"/>
    <property type="project" value="UniProtKB-KW"/>
</dbReference>
<evidence type="ECO:0000256" key="7">
    <source>
        <dbReference type="ARBA" id="ARBA00023130"/>
    </source>
</evidence>
<keyword evidence="8" id="KW-1015">Disulfide bond</keyword>
<evidence type="ECO:0000256" key="8">
    <source>
        <dbReference type="ARBA" id="ARBA00023157"/>
    </source>
</evidence>
<dbReference type="GO" id="GO:0042803">
    <property type="term" value="F:protein homodimerization activity"/>
    <property type="evidence" value="ECO:0007669"/>
    <property type="project" value="Ensembl"/>
</dbReference>
<proteinExistence type="inferred from homology"/>
<feature type="chain" id="PRO_5028414820" evidence="11">
    <location>
        <begin position="29"/>
        <end position="161"/>
    </location>
</feature>
<reference evidence="13" key="1">
    <citation type="submission" date="2025-08" db="UniProtKB">
        <authorList>
            <consortium name="RefSeq"/>
        </authorList>
    </citation>
    <scope>IDENTIFICATION</scope>
</reference>
<dbReference type="InterPro" id="IPR020440">
    <property type="entry name" value="IL-17_chr"/>
</dbReference>
<dbReference type="AlphaFoldDB" id="A0A6P5QEX5"/>
<keyword evidence="5" id="KW-0391">Immunity</keyword>
<accession>A0A6P5QEX5</accession>
<evidence type="ECO:0000256" key="5">
    <source>
        <dbReference type="ARBA" id="ARBA00022588"/>
    </source>
</evidence>
<dbReference type="Pfam" id="PF06083">
    <property type="entry name" value="IL17"/>
    <property type="match status" value="1"/>
</dbReference>
<dbReference type="GO" id="GO:0032677">
    <property type="term" value="P:regulation of interleukin-8 production"/>
    <property type="evidence" value="ECO:0007669"/>
    <property type="project" value="Ensembl"/>
</dbReference>
<dbReference type="RefSeq" id="XP_021031674.1">
    <property type="nucleotide sequence ID" value="XM_021176015.1"/>
</dbReference>
<dbReference type="InterPro" id="IPR010345">
    <property type="entry name" value="IL-17_fam"/>
</dbReference>
<dbReference type="GeneID" id="110304605"/>
<dbReference type="CTD" id="112744"/>
<evidence type="ECO:0000256" key="9">
    <source>
        <dbReference type="ARBA" id="ARBA00023180"/>
    </source>
</evidence>
<evidence type="ECO:0000256" key="4">
    <source>
        <dbReference type="ARBA" id="ARBA00022525"/>
    </source>
</evidence>
<dbReference type="GO" id="GO:0045944">
    <property type="term" value="P:positive regulation of transcription by RNA polymerase II"/>
    <property type="evidence" value="ECO:0007669"/>
    <property type="project" value="Ensembl"/>
</dbReference>
<dbReference type="GO" id="GO:0050830">
    <property type="term" value="P:defense response to Gram-positive bacterium"/>
    <property type="evidence" value="ECO:0007669"/>
    <property type="project" value="Ensembl"/>
</dbReference>
<evidence type="ECO:0000313" key="13">
    <source>
        <dbReference type="RefSeq" id="XP_021031674.1"/>
    </source>
</evidence>
<dbReference type="GO" id="GO:0032663">
    <property type="term" value="P:regulation of interleukin-2 production"/>
    <property type="evidence" value="ECO:0007669"/>
    <property type="project" value="Ensembl"/>
</dbReference>
<comment type="subcellular location">
    <subcellularLocation>
        <location evidence="1">Secreted</location>
    </subcellularLocation>
</comment>
<keyword evidence="6 11" id="KW-0732">Signal</keyword>
<dbReference type="InterPro" id="IPR029034">
    <property type="entry name" value="Cystine-knot_cytokine"/>
</dbReference>
<keyword evidence="7" id="KW-1064">Adaptive immunity</keyword>
<evidence type="ECO:0000256" key="10">
    <source>
        <dbReference type="ARBA" id="ARBA00023198"/>
    </source>
</evidence>
<dbReference type="GO" id="GO:0005125">
    <property type="term" value="F:cytokine activity"/>
    <property type="evidence" value="ECO:0007669"/>
    <property type="project" value="UniProtKB-KW"/>
</dbReference>
<dbReference type="FunFam" id="2.10.90.10:FF:000038">
    <property type="entry name" value="Interleukin-17A"/>
    <property type="match status" value="1"/>
</dbReference>
<dbReference type="GO" id="GO:0006954">
    <property type="term" value="P:inflammatory response"/>
    <property type="evidence" value="ECO:0007669"/>
    <property type="project" value="UniProtKB-KW"/>
</dbReference>
<dbReference type="GO" id="GO:0016525">
    <property type="term" value="P:negative regulation of angiogenesis"/>
    <property type="evidence" value="ECO:0007669"/>
    <property type="project" value="Ensembl"/>
</dbReference>
<dbReference type="GO" id="GO:2000340">
    <property type="term" value="P:positive regulation of chemokine (C-X-C motif) ligand 1 production"/>
    <property type="evidence" value="ECO:0007669"/>
    <property type="project" value="Ensembl"/>
</dbReference>
<evidence type="ECO:0000256" key="6">
    <source>
        <dbReference type="ARBA" id="ARBA00022729"/>
    </source>
</evidence>
<dbReference type="GO" id="GO:0051216">
    <property type="term" value="P:cartilage development"/>
    <property type="evidence" value="ECO:0007669"/>
    <property type="project" value="Ensembl"/>
</dbReference>
<dbReference type="Gene3D" id="2.10.90.10">
    <property type="entry name" value="Cystine-knot cytokines"/>
    <property type="match status" value="1"/>
</dbReference>
<dbReference type="GO" id="GO:0097400">
    <property type="term" value="P:interleukin-17-mediated signaling pathway"/>
    <property type="evidence" value="ECO:0007669"/>
    <property type="project" value="Ensembl"/>
</dbReference>
<keyword evidence="10" id="KW-0395">Inflammatory response</keyword>
<dbReference type="GO" id="GO:1900017">
    <property type="term" value="P:positive regulation of cytokine production involved in inflammatory response"/>
    <property type="evidence" value="ECO:0007669"/>
    <property type="project" value="Ensembl"/>
</dbReference>
<dbReference type="GO" id="GO:0032761">
    <property type="term" value="P:positive regulation of lymphotoxin A production"/>
    <property type="evidence" value="ECO:0007669"/>
    <property type="project" value="Ensembl"/>
</dbReference>
<evidence type="ECO:0000256" key="1">
    <source>
        <dbReference type="ARBA" id="ARBA00004613"/>
    </source>
</evidence>
<dbReference type="KEGG" id="mcal:110304605"/>
<keyword evidence="12" id="KW-1185">Reference proteome</keyword>
<dbReference type="GO" id="GO:0005126">
    <property type="term" value="F:cytokine receptor binding"/>
    <property type="evidence" value="ECO:0007669"/>
    <property type="project" value="Ensembl"/>
</dbReference>
<evidence type="ECO:0000256" key="2">
    <source>
        <dbReference type="ARBA" id="ARBA00007236"/>
    </source>
</evidence>
<dbReference type="PRINTS" id="PR01932">
    <property type="entry name" value="INTRLEUKIN17"/>
</dbReference>
<evidence type="ECO:0000256" key="3">
    <source>
        <dbReference type="ARBA" id="ARBA00022514"/>
    </source>
</evidence>
<name>A0A6P5QEX5_MUSCR</name>
<keyword evidence="4" id="KW-0964">Secreted</keyword>
<dbReference type="SUPFAM" id="SSF57501">
    <property type="entry name" value="Cystine-knot cytokines"/>
    <property type="match status" value="1"/>
</dbReference>
<keyword evidence="3" id="KW-0202">Cytokine</keyword>
<dbReference type="GO" id="GO:0050829">
    <property type="term" value="P:defense response to Gram-negative bacterium"/>
    <property type="evidence" value="ECO:0007669"/>
    <property type="project" value="Ensembl"/>
</dbReference>
<keyword evidence="5" id="KW-0399">Innate immunity</keyword>
<dbReference type="GO" id="GO:0002225">
    <property type="term" value="P:positive regulation of antimicrobial peptide production"/>
    <property type="evidence" value="ECO:0007669"/>
    <property type="project" value="Ensembl"/>
</dbReference>
<keyword evidence="9" id="KW-0325">Glycoprotein</keyword>
<protein>
    <submittedName>
        <fullName evidence="13">Interleukin-17F</fullName>
    </submittedName>
</protein>
<dbReference type="GO" id="GO:0046982">
    <property type="term" value="F:protein heterodimerization activity"/>
    <property type="evidence" value="ECO:0007669"/>
    <property type="project" value="Ensembl"/>
</dbReference>
<dbReference type="GO" id="GO:0019955">
    <property type="term" value="F:cytokine binding"/>
    <property type="evidence" value="ECO:0007669"/>
    <property type="project" value="Ensembl"/>
</dbReference>
<gene>
    <name evidence="13" type="primary">Il17f</name>
</gene>
<dbReference type="GO" id="GO:0032755">
    <property type="term" value="P:positive regulation of interleukin-6 production"/>
    <property type="evidence" value="ECO:0007669"/>
    <property type="project" value="Ensembl"/>
</dbReference>
<dbReference type="GO" id="GO:0045087">
    <property type="term" value="P:innate immune response"/>
    <property type="evidence" value="ECO:0007669"/>
    <property type="project" value="UniProtKB-KW"/>
</dbReference>